<dbReference type="AlphaFoldDB" id="A0A1W6WRT8"/>
<proteinExistence type="predicted"/>
<dbReference type="EMBL" id="CP021061">
    <property type="protein sequence ID" value="ARP59276.1"/>
    <property type="molecule type" value="Genomic_DNA"/>
</dbReference>
<sequence length="65" mass="7834">MIGNGQLKVFRTINLGGNEKWEQSYAKYVKEQLDILKMRKRQYFTENVEQIVTVLEKIMRKLNDR</sequence>
<evidence type="ECO:0000313" key="1">
    <source>
        <dbReference type="EMBL" id="ARP59276.1"/>
    </source>
</evidence>
<evidence type="ECO:0000313" key="2">
    <source>
        <dbReference type="Proteomes" id="UP000194143"/>
    </source>
</evidence>
<reference evidence="1 2" key="1">
    <citation type="submission" date="2017-04" db="EMBL/GenBank/DDBJ databases">
        <title>Complete Genome Sequence of Bacillus thuringiensis type Strain ATCC 10792.</title>
        <authorList>
            <person name="Oh D.-H."/>
            <person name="Park B.-J."/>
            <person name="Shuai W."/>
            <person name="Chelliah R."/>
        </authorList>
    </citation>
    <scope>NUCLEOTIDE SEQUENCE [LARGE SCALE GENOMIC DNA]</scope>
    <source>
        <strain evidence="1 2">ATCC 10792</strain>
    </source>
</reference>
<name>A0A1W6WRT8_BACTU</name>
<keyword evidence="2" id="KW-1185">Reference proteome</keyword>
<gene>
    <name evidence="1" type="ORF">CAB88_20275</name>
</gene>
<organism evidence="1 2">
    <name type="scientific">Bacillus thuringiensis</name>
    <dbReference type="NCBI Taxonomy" id="1428"/>
    <lineage>
        <taxon>Bacteria</taxon>
        <taxon>Bacillati</taxon>
        <taxon>Bacillota</taxon>
        <taxon>Bacilli</taxon>
        <taxon>Bacillales</taxon>
        <taxon>Bacillaceae</taxon>
        <taxon>Bacillus</taxon>
        <taxon>Bacillus cereus group</taxon>
    </lineage>
</organism>
<dbReference type="Proteomes" id="UP000194143">
    <property type="component" value="Chromosome"/>
</dbReference>
<accession>A0A1W6WRT8</accession>
<protein>
    <submittedName>
        <fullName evidence="1">Uncharacterized protein</fullName>
    </submittedName>
</protein>